<dbReference type="PRINTS" id="PR00344">
    <property type="entry name" value="BCTRLSENSOR"/>
</dbReference>
<dbReference type="SMART" id="SM00304">
    <property type="entry name" value="HAMP"/>
    <property type="match status" value="1"/>
</dbReference>
<evidence type="ECO:0000256" key="2">
    <source>
        <dbReference type="ARBA" id="ARBA00004429"/>
    </source>
</evidence>
<evidence type="ECO:0000256" key="14">
    <source>
        <dbReference type="ARBA" id="ARBA00023136"/>
    </source>
</evidence>
<evidence type="ECO:0000313" key="18">
    <source>
        <dbReference type="EMBL" id="WBO20736.1"/>
    </source>
</evidence>
<evidence type="ECO:0000256" key="12">
    <source>
        <dbReference type="ARBA" id="ARBA00022989"/>
    </source>
</evidence>
<dbReference type="InterPro" id="IPR003661">
    <property type="entry name" value="HisK_dim/P_dom"/>
</dbReference>
<dbReference type="EC" id="2.7.13.3" evidence="3"/>
<keyword evidence="19" id="KW-1185">Reference proteome</keyword>
<accession>A0ABY7NMK3</accession>
<keyword evidence="14 15" id="KW-0472">Membrane</keyword>
<feature type="domain" description="HAMP" evidence="17">
    <location>
        <begin position="189"/>
        <end position="241"/>
    </location>
</feature>
<keyword evidence="6" id="KW-0597">Phosphoprotein</keyword>
<evidence type="ECO:0000256" key="7">
    <source>
        <dbReference type="ARBA" id="ARBA00022679"/>
    </source>
</evidence>
<dbReference type="CDD" id="cd00082">
    <property type="entry name" value="HisKA"/>
    <property type="match status" value="1"/>
</dbReference>
<keyword evidence="7" id="KW-0808">Transferase</keyword>
<dbReference type="SMART" id="SM00388">
    <property type="entry name" value="HisKA"/>
    <property type="match status" value="1"/>
</dbReference>
<keyword evidence="10" id="KW-0418">Kinase</keyword>
<keyword evidence="5" id="KW-0997">Cell inner membrane</keyword>
<keyword evidence="4" id="KW-1003">Cell membrane</keyword>
<evidence type="ECO:0000259" key="16">
    <source>
        <dbReference type="PROSITE" id="PS50109"/>
    </source>
</evidence>
<dbReference type="Gene3D" id="1.10.287.130">
    <property type="match status" value="1"/>
</dbReference>
<proteinExistence type="predicted"/>
<keyword evidence="9" id="KW-0547">Nucleotide-binding</keyword>
<dbReference type="EMBL" id="CP115174">
    <property type="protein sequence ID" value="WBO20736.1"/>
    <property type="molecule type" value="Genomic_DNA"/>
</dbReference>
<evidence type="ECO:0000256" key="10">
    <source>
        <dbReference type="ARBA" id="ARBA00022777"/>
    </source>
</evidence>
<dbReference type="PROSITE" id="PS50109">
    <property type="entry name" value="HIS_KIN"/>
    <property type="match status" value="1"/>
</dbReference>
<keyword evidence="8 15" id="KW-0812">Transmembrane</keyword>
<keyword evidence="12 15" id="KW-1133">Transmembrane helix</keyword>
<dbReference type="PANTHER" id="PTHR44936">
    <property type="entry name" value="SENSOR PROTEIN CREC"/>
    <property type="match status" value="1"/>
</dbReference>
<evidence type="ECO:0000256" key="15">
    <source>
        <dbReference type="SAM" id="Phobius"/>
    </source>
</evidence>
<evidence type="ECO:0000256" key="8">
    <source>
        <dbReference type="ARBA" id="ARBA00022692"/>
    </source>
</evidence>
<dbReference type="SMART" id="SM00387">
    <property type="entry name" value="HATPase_c"/>
    <property type="match status" value="1"/>
</dbReference>
<dbReference type="PANTHER" id="PTHR44936:SF5">
    <property type="entry name" value="SENSOR HISTIDINE KINASE ENVZ"/>
    <property type="match status" value="1"/>
</dbReference>
<evidence type="ECO:0000256" key="3">
    <source>
        <dbReference type="ARBA" id="ARBA00012438"/>
    </source>
</evidence>
<dbReference type="Pfam" id="PF02518">
    <property type="entry name" value="HATPase_c"/>
    <property type="match status" value="1"/>
</dbReference>
<reference evidence="18 19" key="1">
    <citation type="submission" date="2022-12" db="EMBL/GenBank/DDBJ databases">
        <title>Sphingomonas abieness sp. nov., an endophytic bacterium isolated from Abies koreana.</title>
        <authorList>
            <person name="Jiang L."/>
            <person name="Lee J."/>
        </authorList>
    </citation>
    <scope>NUCLEOTIDE SEQUENCE [LARGE SCALE GENOMIC DNA]</scope>
    <source>
        <strain evidence="19">PAMB 00755</strain>
    </source>
</reference>
<evidence type="ECO:0000313" key="19">
    <source>
        <dbReference type="Proteomes" id="UP001210865"/>
    </source>
</evidence>
<comment type="subcellular location">
    <subcellularLocation>
        <location evidence="2">Cell inner membrane</location>
        <topology evidence="2">Multi-pass membrane protein</topology>
    </subcellularLocation>
</comment>
<dbReference type="InterPro" id="IPR036890">
    <property type="entry name" value="HATPase_C_sf"/>
</dbReference>
<feature type="transmembrane region" description="Helical" evidence="15">
    <location>
        <begin position="169"/>
        <end position="187"/>
    </location>
</feature>
<dbReference type="Pfam" id="PF00672">
    <property type="entry name" value="HAMP"/>
    <property type="match status" value="1"/>
</dbReference>
<dbReference type="SUPFAM" id="SSF158472">
    <property type="entry name" value="HAMP domain-like"/>
    <property type="match status" value="1"/>
</dbReference>
<sequence>MTILPRSLAGRLAFFFVVAVAFAQLVAFLLFTHETSRLDRAAVRTRLGDQVETLIRLVDALTPDDAAKALAIYDTPRHRYAIGRQASVSIAMIEPETVPLGRNISRRTGGAATEVRLALGEADAGTLDTPLSNAAQGEALLMSARLRDGRWINAAFPPRDRAPSWMRMAIYQIVASIVAVLVVAALSRRSIVRPMAALADMARRIGQGATVPVLPETGPEELRVLTTAFNMMQARLHASVVDRTQMLVAIGHDLRTPIASLWLRAEMMEETDLRAAMIATIIQMRDMVEAALNFAKADAGSYVFQALDLVGIVDSVAGDYRALGFGVTLNMPAAVPFVGDSAMLRRAIDNLVGNAIRYGESAEVTVFEDGDRVVIRVEDDGPGIPEARMEDVFKPFNRLEDSRSVDTGGTGLGLAVVRSVVRIHGGSIALKNRQKNGLSAEISVPYSAG</sequence>
<evidence type="ECO:0000256" key="1">
    <source>
        <dbReference type="ARBA" id="ARBA00000085"/>
    </source>
</evidence>
<dbReference type="InterPro" id="IPR050980">
    <property type="entry name" value="2C_sensor_his_kinase"/>
</dbReference>
<dbReference type="PROSITE" id="PS50885">
    <property type="entry name" value="HAMP"/>
    <property type="match status" value="1"/>
</dbReference>
<evidence type="ECO:0000256" key="6">
    <source>
        <dbReference type="ARBA" id="ARBA00022553"/>
    </source>
</evidence>
<feature type="transmembrane region" description="Helical" evidence="15">
    <location>
        <begin position="12"/>
        <end position="31"/>
    </location>
</feature>
<dbReference type="RefSeq" id="WP_270075386.1">
    <property type="nucleotide sequence ID" value="NZ_CP115174.1"/>
</dbReference>
<evidence type="ECO:0000256" key="13">
    <source>
        <dbReference type="ARBA" id="ARBA00023012"/>
    </source>
</evidence>
<feature type="domain" description="Histidine kinase" evidence="16">
    <location>
        <begin position="249"/>
        <end position="448"/>
    </location>
</feature>
<keyword evidence="11 18" id="KW-0067">ATP-binding</keyword>
<dbReference type="Gene3D" id="3.30.565.10">
    <property type="entry name" value="Histidine kinase-like ATPase, C-terminal domain"/>
    <property type="match status" value="1"/>
</dbReference>
<evidence type="ECO:0000259" key="17">
    <source>
        <dbReference type="PROSITE" id="PS50885"/>
    </source>
</evidence>
<evidence type="ECO:0000256" key="9">
    <source>
        <dbReference type="ARBA" id="ARBA00022741"/>
    </source>
</evidence>
<dbReference type="CDD" id="cd06225">
    <property type="entry name" value="HAMP"/>
    <property type="match status" value="1"/>
</dbReference>
<organism evidence="18 19">
    <name type="scientific">Sphingomonas abietis</name>
    <dbReference type="NCBI Taxonomy" id="3012344"/>
    <lineage>
        <taxon>Bacteria</taxon>
        <taxon>Pseudomonadati</taxon>
        <taxon>Pseudomonadota</taxon>
        <taxon>Alphaproteobacteria</taxon>
        <taxon>Sphingomonadales</taxon>
        <taxon>Sphingomonadaceae</taxon>
        <taxon>Sphingomonas</taxon>
    </lineage>
</organism>
<dbReference type="SUPFAM" id="SSF47384">
    <property type="entry name" value="Homodimeric domain of signal transducing histidine kinase"/>
    <property type="match status" value="1"/>
</dbReference>
<evidence type="ECO:0000256" key="5">
    <source>
        <dbReference type="ARBA" id="ARBA00022519"/>
    </source>
</evidence>
<dbReference type="Pfam" id="PF00512">
    <property type="entry name" value="HisKA"/>
    <property type="match status" value="1"/>
</dbReference>
<dbReference type="InterPro" id="IPR003594">
    <property type="entry name" value="HATPase_dom"/>
</dbReference>
<comment type="catalytic activity">
    <reaction evidence="1">
        <text>ATP + protein L-histidine = ADP + protein N-phospho-L-histidine.</text>
        <dbReference type="EC" id="2.7.13.3"/>
    </reaction>
</comment>
<dbReference type="SUPFAM" id="SSF55874">
    <property type="entry name" value="ATPase domain of HSP90 chaperone/DNA topoisomerase II/histidine kinase"/>
    <property type="match status" value="1"/>
</dbReference>
<keyword evidence="13" id="KW-0902">Two-component regulatory system</keyword>
<dbReference type="GO" id="GO:0005524">
    <property type="term" value="F:ATP binding"/>
    <property type="evidence" value="ECO:0007669"/>
    <property type="project" value="UniProtKB-KW"/>
</dbReference>
<name>A0ABY7NMK3_9SPHN</name>
<dbReference type="Gene3D" id="1.10.8.500">
    <property type="entry name" value="HAMP domain in histidine kinase"/>
    <property type="match status" value="1"/>
</dbReference>
<gene>
    <name evidence="18" type="ORF">PBT88_10975</name>
</gene>
<dbReference type="InterPro" id="IPR004358">
    <property type="entry name" value="Sig_transdc_His_kin-like_C"/>
</dbReference>
<evidence type="ECO:0000256" key="4">
    <source>
        <dbReference type="ARBA" id="ARBA00022475"/>
    </source>
</evidence>
<dbReference type="InterPro" id="IPR003660">
    <property type="entry name" value="HAMP_dom"/>
</dbReference>
<dbReference type="Proteomes" id="UP001210865">
    <property type="component" value="Chromosome"/>
</dbReference>
<protein>
    <recommendedName>
        <fullName evidence="3">histidine kinase</fullName>
        <ecNumber evidence="3">2.7.13.3</ecNumber>
    </recommendedName>
</protein>
<dbReference type="InterPro" id="IPR005467">
    <property type="entry name" value="His_kinase_dom"/>
</dbReference>
<evidence type="ECO:0000256" key="11">
    <source>
        <dbReference type="ARBA" id="ARBA00022840"/>
    </source>
</evidence>
<dbReference type="InterPro" id="IPR036097">
    <property type="entry name" value="HisK_dim/P_sf"/>
</dbReference>